<sequence length="70" mass="8006">MNHFDPRLHSAVEGYFISQKTFKVTKSYHPALKVGSKNKVFEYGTFGSTYEVYEIESGINQKFIGAEYCS</sequence>
<evidence type="ECO:0000313" key="2">
    <source>
        <dbReference type="Proteomes" id="UP001163731"/>
    </source>
</evidence>
<organism evidence="1 2">
    <name type="scientific">Chryseobacterium kimseyorum</name>
    <dbReference type="NCBI Taxonomy" id="2984028"/>
    <lineage>
        <taxon>Bacteria</taxon>
        <taxon>Pseudomonadati</taxon>
        <taxon>Bacteroidota</taxon>
        <taxon>Flavobacteriia</taxon>
        <taxon>Flavobacteriales</taxon>
        <taxon>Weeksellaceae</taxon>
        <taxon>Chryseobacterium group</taxon>
        <taxon>Chryseobacterium</taxon>
    </lineage>
</organism>
<reference evidence="1" key="1">
    <citation type="submission" date="2022-10" db="EMBL/GenBank/DDBJ databases">
        <title>Chryseobacterium babae sp. nov. isolated from the gut of the beetle Oryctes rhinoceros, and Chryseobacterium kimseyorum sp. nov., isolated from a stick insect rearing cage.</title>
        <authorList>
            <person name="Shelomi M."/>
            <person name="Han C.-J."/>
            <person name="Chen W.-M."/>
            <person name="Chen H.-K."/>
            <person name="Liaw S.-J."/>
            <person name="Muhle E."/>
            <person name="Clermont D."/>
        </authorList>
    </citation>
    <scope>NUCLEOTIDE SEQUENCE</scope>
    <source>
        <strain evidence="1">09-1422</strain>
    </source>
</reference>
<accession>A0ABT3HZE1</accession>
<name>A0ABT3HZE1_9FLAO</name>
<proteinExistence type="predicted"/>
<dbReference type="EMBL" id="JAPDHW010000007">
    <property type="protein sequence ID" value="MCW3169168.1"/>
    <property type="molecule type" value="Genomic_DNA"/>
</dbReference>
<comment type="caution">
    <text evidence="1">The sequence shown here is derived from an EMBL/GenBank/DDBJ whole genome shotgun (WGS) entry which is preliminary data.</text>
</comment>
<protein>
    <submittedName>
        <fullName evidence="1">Uncharacterized protein</fullName>
    </submittedName>
</protein>
<gene>
    <name evidence="1" type="ORF">OMO38_11635</name>
</gene>
<dbReference type="RefSeq" id="WP_264750344.1">
    <property type="nucleotide sequence ID" value="NZ_JAPDHW010000007.1"/>
</dbReference>
<dbReference type="Proteomes" id="UP001163731">
    <property type="component" value="Unassembled WGS sequence"/>
</dbReference>
<keyword evidence="2" id="KW-1185">Reference proteome</keyword>
<evidence type="ECO:0000313" key="1">
    <source>
        <dbReference type="EMBL" id="MCW3169168.1"/>
    </source>
</evidence>